<dbReference type="InterPro" id="IPR015943">
    <property type="entry name" value="WD40/YVTN_repeat-like_dom_sf"/>
</dbReference>
<dbReference type="Pfam" id="PF20703">
    <property type="entry name" value="nSTAND1"/>
    <property type="match status" value="1"/>
</dbReference>
<dbReference type="RefSeq" id="WP_157388469.1">
    <property type="nucleotide sequence ID" value="NZ_WRPP01000003.1"/>
</dbReference>
<name>A0A7K1UY63_9NOCA</name>
<dbReference type="InterPro" id="IPR049052">
    <property type="entry name" value="nSTAND1"/>
</dbReference>
<dbReference type="SUPFAM" id="SSF50998">
    <property type="entry name" value="Quinoprotein alcohol dehydrogenase-like"/>
    <property type="match status" value="1"/>
</dbReference>
<feature type="region of interest" description="Disordered" evidence="2">
    <location>
        <begin position="1"/>
        <end position="26"/>
    </location>
</feature>
<proteinExistence type="predicted"/>
<dbReference type="AlphaFoldDB" id="A0A7K1UY63"/>
<reference evidence="4 5" key="1">
    <citation type="submission" date="2019-12" db="EMBL/GenBank/DDBJ databases">
        <title>Nocardia sp. nov. ET3-3 isolated from soil.</title>
        <authorList>
            <person name="Kanchanasin P."/>
            <person name="Tanasupawat S."/>
            <person name="Yuki M."/>
            <person name="Kudo T."/>
        </authorList>
    </citation>
    <scope>NUCLEOTIDE SEQUENCE [LARGE SCALE GENOMIC DNA]</scope>
    <source>
        <strain evidence="4 5">ET3-3</strain>
    </source>
</reference>
<evidence type="ECO:0000256" key="1">
    <source>
        <dbReference type="PROSITE-ProRule" id="PRU00221"/>
    </source>
</evidence>
<feature type="repeat" description="WD" evidence="1">
    <location>
        <begin position="584"/>
        <end position="616"/>
    </location>
</feature>
<evidence type="ECO:0000313" key="5">
    <source>
        <dbReference type="Proteomes" id="UP000466794"/>
    </source>
</evidence>
<evidence type="ECO:0000256" key="2">
    <source>
        <dbReference type="SAM" id="MobiDB-lite"/>
    </source>
</evidence>
<dbReference type="SMART" id="SM00320">
    <property type="entry name" value="WD40"/>
    <property type="match status" value="9"/>
</dbReference>
<dbReference type="Pfam" id="PF00400">
    <property type="entry name" value="WD40"/>
    <property type="match status" value="1"/>
</dbReference>
<dbReference type="PANTHER" id="PTHR19879:SF1">
    <property type="entry name" value="CANNONBALL-RELATED"/>
    <property type="match status" value="1"/>
</dbReference>
<evidence type="ECO:0000259" key="3">
    <source>
        <dbReference type="Pfam" id="PF20703"/>
    </source>
</evidence>
<dbReference type="InterPro" id="IPR001680">
    <property type="entry name" value="WD40_rpt"/>
</dbReference>
<dbReference type="GO" id="GO:0006367">
    <property type="term" value="P:transcription initiation at RNA polymerase II promoter"/>
    <property type="evidence" value="ECO:0007669"/>
    <property type="project" value="TreeGrafter"/>
</dbReference>
<gene>
    <name evidence="4" type="ORF">GPX89_16540</name>
</gene>
<dbReference type="SUPFAM" id="SSF52540">
    <property type="entry name" value="P-loop containing nucleoside triphosphate hydrolases"/>
    <property type="match status" value="1"/>
</dbReference>
<dbReference type="Proteomes" id="UP000466794">
    <property type="component" value="Unassembled WGS sequence"/>
</dbReference>
<dbReference type="PANTHER" id="PTHR19879">
    <property type="entry name" value="TRANSCRIPTION INITIATION FACTOR TFIID"/>
    <property type="match status" value="1"/>
</dbReference>
<dbReference type="PROSITE" id="PS50082">
    <property type="entry name" value="WD_REPEATS_2"/>
    <property type="match status" value="2"/>
</dbReference>
<dbReference type="PROSITE" id="PS50294">
    <property type="entry name" value="WD_REPEATS_REGION"/>
    <property type="match status" value="1"/>
</dbReference>
<sequence length="1268" mass="137408">MAATAEVRMRAAQGSRPSGASAQRISDWKAGRNVPARFESLLPVVLTLVESARKAGNPLPRALAEPKEWQRVWRAATTWSPDEDDEAACPYPGLSAYRREDHALFFGRVTATGELSALVREATGPVVVLGASGVGKSSLLAAGVLPALSDWEITTLTPGARPHTALPDLAARRDGPHRLLVVDQFEELFTTCDDEASREEFLAALHECATRTADPLTVVIALRADFYTRCLNYPVLRDALEHRSYPLGPMRMDELAQAISGPASAVGLELEPGLEELVITELCATGDHHGRRGYDPGALPLLAHVMAATWQHREGRRLTVIGYRKAGGVVGSVADTAENAWNELTLGQQAAAKTILLGLVAVGQDTRDTRRPGNRADLIRRAGDSESAETALELLSRTRLITLDADSVTLTHEIVLTAWPRLRSWIDEDRVGYLVRQRLETDASEWLGQERDPSLLYRGTRLRTALDTADAAPAGTLAHEFLTAADTADRKSRRRSRRTKLNSAFLGIGLLIMGAGVYNQTRLADQRADDKTFASVLAEADRVQQTDPSLTAQMNLVAWRMRPGDNEVRSRLLQSQTEALVTVTPGHPQVLVKLGYQPDGKILASLASDHGLRLWNSTDPRHPQQLGRQLDGVDDFAFAAGQLLVTDSSADGSPRAVTLWDISTPATPRPLATIPELPDTGNLRIATTSDGHTLAISTRTHLALWNVSDPRAPVLSALRPLRAAGTSGDPGDIRFSPNGRLLAVVSTDDSTKTTAVQLWDVRNPAAPTQPTPAVDTPADLTFTTAFSPDGTLLATGGGSPQSIWGTENPGVRLWDVRDASHPRQLTSVRTDNTIVHALEFAPDAATLVISGNRGSTVWNVTDPADPHPLLDKLTTRSALCHFGPMTSQCIAGPNALAITPDGRELVTGGFSGDLQVWSLPSAVTAAYAGRGVPPAFAAGGTRMATTARSGLIELWDLRNPGPPKRIGEYRAESDNVVPGLTPEGNTLIIFDVPTGRVRTLDISDPAHPHPVGDWTPPAPESRGIKSISENHRLMATARDDTFQLWDLSDPVRPQPVGTRLPLGEQGGPLLGPDNTLLMARMDGKADERQLVVELWDIKDPARPQRISELFREPAALFQIVALSDDKRTMVTTDNERVQLWDISSPTKPVPLSEWLTAHTVPIVPFGLTTDNHTLFDVGVDGTLQRWDISDRAHPARTTVLNQSMNFSGDAALSPDQHHIASVSSEGTVHLWDLDEHHAIDRICALTGTLWTEALWHAYLPQLPYHPPC</sequence>
<dbReference type="InterPro" id="IPR011047">
    <property type="entry name" value="Quinoprotein_ADH-like_sf"/>
</dbReference>
<evidence type="ECO:0000313" key="4">
    <source>
        <dbReference type="EMBL" id="MVU78848.1"/>
    </source>
</evidence>
<feature type="repeat" description="WD" evidence="1">
    <location>
        <begin position="1211"/>
        <end position="1241"/>
    </location>
</feature>
<keyword evidence="1" id="KW-0853">WD repeat</keyword>
<keyword evidence="5" id="KW-1185">Reference proteome</keyword>
<feature type="domain" description="Novel STAND NTPase 1" evidence="3">
    <location>
        <begin position="90"/>
        <end position="453"/>
    </location>
</feature>
<dbReference type="SUPFAM" id="SSF50993">
    <property type="entry name" value="Peptidase/esterase 'gauge' domain"/>
    <property type="match status" value="1"/>
</dbReference>
<organism evidence="4 5">
    <name type="scientific">Nocardia terrae</name>
    <dbReference type="NCBI Taxonomy" id="2675851"/>
    <lineage>
        <taxon>Bacteria</taxon>
        <taxon>Bacillati</taxon>
        <taxon>Actinomycetota</taxon>
        <taxon>Actinomycetes</taxon>
        <taxon>Mycobacteriales</taxon>
        <taxon>Nocardiaceae</taxon>
        <taxon>Nocardia</taxon>
    </lineage>
</organism>
<comment type="caution">
    <text evidence="4">The sequence shown here is derived from an EMBL/GenBank/DDBJ whole genome shotgun (WGS) entry which is preliminary data.</text>
</comment>
<dbReference type="InterPro" id="IPR027417">
    <property type="entry name" value="P-loop_NTPase"/>
</dbReference>
<feature type="compositionally biased region" description="Polar residues" evidence="2">
    <location>
        <begin position="15"/>
        <end position="24"/>
    </location>
</feature>
<dbReference type="EMBL" id="WRPP01000003">
    <property type="protein sequence ID" value="MVU78848.1"/>
    <property type="molecule type" value="Genomic_DNA"/>
</dbReference>
<accession>A0A7K1UY63</accession>
<protein>
    <recommendedName>
        <fullName evidence="3">Novel STAND NTPase 1 domain-containing protein</fullName>
    </recommendedName>
</protein>
<dbReference type="Gene3D" id="2.130.10.10">
    <property type="entry name" value="YVTN repeat-like/Quinoprotein amine dehydrogenase"/>
    <property type="match status" value="3"/>
</dbReference>